<feature type="signal peptide" evidence="1">
    <location>
        <begin position="1"/>
        <end position="18"/>
    </location>
</feature>
<accession>A0A4V1M7R1</accession>
<evidence type="ECO:0008006" key="4">
    <source>
        <dbReference type="Google" id="ProtNLM"/>
    </source>
</evidence>
<dbReference type="SUPFAM" id="SSF51556">
    <property type="entry name" value="Metallo-dependent hydrolases"/>
    <property type="match status" value="1"/>
</dbReference>
<evidence type="ECO:0000313" key="2">
    <source>
        <dbReference type="EMBL" id="RXK60955.1"/>
    </source>
</evidence>
<dbReference type="Gene3D" id="3.20.20.140">
    <property type="entry name" value="Metal-dependent hydrolases"/>
    <property type="match status" value="1"/>
</dbReference>
<dbReference type="PANTHER" id="PTHR43135:SF3">
    <property type="entry name" value="ALPHA-D-RIBOSE 1-METHYLPHOSPHONATE 5-TRIPHOSPHATE DIPHOSPHATASE"/>
    <property type="match status" value="1"/>
</dbReference>
<dbReference type="Proteomes" id="UP000290204">
    <property type="component" value="Unassembled WGS sequence"/>
</dbReference>
<protein>
    <recommendedName>
        <fullName evidence="4">Amidohydrolase</fullName>
    </recommendedName>
</protein>
<sequence>MRLLSLLFLMFVTAALSAQQKTIRFINGQWFNGIGFTAAEFYSVNGYLTKNKPAAVDTVVDLKNQFVIPPFGEAHNHSPETDQDLDVYIERYLSDGIFYIKNPNSIPFATNKILNRLNKPNSVDVLFANGGITANGGHPSTLYPYLLTTTYKKALPGWTAKSFEGEAYYLVNSKEELEKKWPYILAQKPGFIKFYLIFSEEYKERKDDTAFNGKKGIDPELAKIIVKKAHAAGLKVSAHAETPNDLKVALRAGVDEINHLPGYQVRWRGGYTAEYYKLDKSTVRLFKKKRVHADATYSLLKTELKPITNEQYKAQVNVQTYNLQLLKKYKVPVTIGCDSYNLTAKTEIEYLQLLNVYNNLELLKMWCEITPQNIFPKRKIAALREGYEASFLVLKQNPVESFDALYHIELRVKQGVILW</sequence>
<dbReference type="RefSeq" id="WP_129130916.1">
    <property type="nucleotide sequence ID" value="NZ_SDHW01000002.1"/>
</dbReference>
<dbReference type="InterPro" id="IPR011059">
    <property type="entry name" value="Metal-dep_hydrolase_composite"/>
</dbReference>
<keyword evidence="1" id="KW-0732">Signal</keyword>
<dbReference type="InterPro" id="IPR051781">
    <property type="entry name" value="Metallo-dep_Hydrolase"/>
</dbReference>
<dbReference type="AlphaFoldDB" id="A0A4V1M7R1"/>
<comment type="caution">
    <text evidence="2">The sequence shown here is derived from an EMBL/GenBank/DDBJ whole genome shotgun (WGS) entry which is preliminary data.</text>
</comment>
<feature type="chain" id="PRO_5020975727" description="Amidohydrolase" evidence="1">
    <location>
        <begin position="19"/>
        <end position="419"/>
    </location>
</feature>
<organism evidence="2 3">
    <name type="scientific">Lacibacter luteus</name>
    <dbReference type="NCBI Taxonomy" id="2508719"/>
    <lineage>
        <taxon>Bacteria</taxon>
        <taxon>Pseudomonadati</taxon>
        <taxon>Bacteroidota</taxon>
        <taxon>Chitinophagia</taxon>
        <taxon>Chitinophagales</taxon>
        <taxon>Chitinophagaceae</taxon>
        <taxon>Lacibacter</taxon>
    </lineage>
</organism>
<evidence type="ECO:0000313" key="3">
    <source>
        <dbReference type="Proteomes" id="UP000290204"/>
    </source>
</evidence>
<proteinExistence type="predicted"/>
<dbReference type="PANTHER" id="PTHR43135">
    <property type="entry name" value="ALPHA-D-RIBOSE 1-METHYLPHOSPHONATE 5-TRIPHOSPHATE DIPHOSPHATASE"/>
    <property type="match status" value="1"/>
</dbReference>
<dbReference type="GO" id="GO:0016810">
    <property type="term" value="F:hydrolase activity, acting on carbon-nitrogen (but not peptide) bonds"/>
    <property type="evidence" value="ECO:0007669"/>
    <property type="project" value="InterPro"/>
</dbReference>
<evidence type="ECO:0000256" key="1">
    <source>
        <dbReference type="SAM" id="SignalP"/>
    </source>
</evidence>
<dbReference type="OrthoDB" id="9765769at2"/>
<gene>
    <name evidence="2" type="ORF">ESA94_10905</name>
</gene>
<dbReference type="EMBL" id="SDHW01000002">
    <property type="protein sequence ID" value="RXK60955.1"/>
    <property type="molecule type" value="Genomic_DNA"/>
</dbReference>
<name>A0A4V1M7R1_9BACT</name>
<keyword evidence="3" id="KW-1185">Reference proteome</keyword>
<reference evidence="2 3" key="1">
    <citation type="submission" date="2019-01" db="EMBL/GenBank/DDBJ databases">
        <title>Lacibacter sp. strain TTM-7.</title>
        <authorList>
            <person name="Chen W.-M."/>
        </authorList>
    </citation>
    <scope>NUCLEOTIDE SEQUENCE [LARGE SCALE GENOMIC DNA]</scope>
    <source>
        <strain evidence="2 3">TTM-7</strain>
    </source>
</reference>
<dbReference type="InterPro" id="IPR032466">
    <property type="entry name" value="Metal_Hydrolase"/>
</dbReference>
<dbReference type="Gene3D" id="2.30.40.10">
    <property type="entry name" value="Urease, subunit C, domain 1"/>
    <property type="match status" value="1"/>
</dbReference>